<dbReference type="GO" id="GO:0000976">
    <property type="term" value="F:transcription cis-regulatory region binding"/>
    <property type="evidence" value="ECO:0007669"/>
    <property type="project" value="TreeGrafter"/>
</dbReference>
<keyword evidence="3" id="KW-0238">DNA-binding</keyword>
<dbReference type="PANTHER" id="PTHR32096">
    <property type="entry name" value="WRKY TRANSCRIPTION FACTOR 30-RELATED-RELATED"/>
    <property type="match status" value="1"/>
</dbReference>
<evidence type="ECO:0000256" key="3">
    <source>
        <dbReference type="ARBA" id="ARBA00023125"/>
    </source>
</evidence>
<evidence type="ECO:0000256" key="6">
    <source>
        <dbReference type="ARBA" id="ARBA00059805"/>
    </source>
</evidence>
<gene>
    <name evidence="10" type="ORF">HU200_036604</name>
</gene>
<evidence type="ECO:0000256" key="5">
    <source>
        <dbReference type="ARBA" id="ARBA00023242"/>
    </source>
</evidence>
<evidence type="ECO:0000256" key="2">
    <source>
        <dbReference type="ARBA" id="ARBA00023015"/>
    </source>
</evidence>
<keyword evidence="5" id="KW-0539">Nucleus</keyword>
<dbReference type="SUPFAM" id="SSF118290">
    <property type="entry name" value="WRKY DNA-binding domain"/>
    <property type="match status" value="1"/>
</dbReference>
<dbReference type="FunFam" id="2.20.25.80:FF:000005">
    <property type="entry name" value="probable WRKY transcription factor 14"/>
    <property type="match status" value="1"/>
</dbReference>
<dbReference type="OrthoDB" id="662136at2759"/>
<evidence type="ECO:0000256" key="7">
    <source>
        <dbReference type="ARBA" id="ARBA00060761"/>
    </source>
</evidence>
<feature type="region of interest" description="Disordered" evidence="8">
    <location>
        <begin position="1"/>
        <end position="55"/>
    </location>
</feature>
<dbReference type="GO" id="GO:0003700">
    <property type="term" value="F:DNA-binding transcription factor activity"/>
    <property type="evidence" value="ECO:0007669"/>
    <property type="project" value="InterPro"/>
</dbReference>
<feature type="compositionally biased region" description="Low complexity" evidence="8">
    <location>
        <begin position="119"/>
        <end position="132"/>
    </location>
</feature>
<dbReference type="InterPro" id="IPR044810">
    <property type="entry name" value="WRKY_plant"/>
</dbReference>
<evidence type="ECO:0000256" key="8">
    <source>
        <dbReference type="SAM" id="MobiDB-lite"/>
    </source>
</evidence>
<evidence type="ECO:0000313" key="11">
    <source>
        <dbReference type="Proteomes" id="UP000636709"/>
    </source>
</evidence>
<evidence type="ECO:0000256" key="1">
    <source>
        <dbReference type="ARBA" id="ARBA00004123"/>
    </source>
</evidence>
<feature type="compositionally biased region" description="Polar residues" evidence="8">
    <location>
        <begin position="185"/>
        <end position="198"/>
    </location>
</feature>
<feature type="region of interest" description="Disordered" evidence="8">
    <location>
        <begin position="185"/>
        <end position="224"/>
    </location>
</feature>
<feature type="compositionally biased region" description="Basic residues" evidence="8">
    <location>
        <begin position="201"/>
        <end position="223"/>
    </location>
</feature>
<keyword evidence="11" id="KW-1185">Reference proteome</keyword>
<keyword evidence="2" id="KW-0805">Transcription regulation</keyword>
<dbReference type="GO" id="GO:0005634">
    <property type="term" value="C:nucleus"/>
    <property type="evidence" value="ECO:0007669"/>
    <property type="project" value="UniProtKB-SubCell"/>
</dbReference>
<dbReference type="InterPro" id="IPR036576">
    <property type="entry name" value="WRKY_dom_sf"/>
</dbReference>
<dbReference type="SMART" id="SM00774">
    <property type="entry name" value="WRKY"/>
    <property type="match status" value="1"/>
</dbReference>
<comment type="function">
    <text evidence="6">Transcription factor. Interacts specifically with the W box (5'-(T)TGAC[CT]-3'), a frequently occurring elicitor-responsive cis-acting element.</text>
</comment>
<dbReference type="PANTHER" id="PTHR32096:SF23">
    <property type="entry name" value="OS01G0624700 PROTEIN"/>
    <property type="match status" value="1"/>
</dbReference>
<protein>
    <recommendedName>
        <fullName evidence="9">WRKY domain-containing protein</fullName>
    </recommendedName>
</protein>
<keyword evidence="4" id="KW-0804">Transcription</keyword>
<organism evidence="10 11">
    <name type="scientific">Digitaria exilis</name>
    <dbReference type="NCBI Taxonomy" id="1010633"/>
    <lineage>
        <taxon>Eukaryota</taxon>
        <taxon>Viridiplantae</taxon>
        <taxon>Streptophyta</taxon>
        <taxon>Embryophyta</taxon>
        <taxon>Tracheophyta</taxon>
        <taxon>Spermatophyta</taxon>
        <taxon>Magnoliopsida</taxon>
        <taxon>Liliopsida</taxon>
        <taxon>Poales</taxon>
        <taxon>Poaceae</taxon>
        <taxon>PACMAD clade</taxon>
        <taxon>Panicoideae</taxon>
        <taxon>Panicodae</taxon>
        <taxon>Paniceae</taxon>
        <taxon>Anthephorinae</taxon>
        <taxon>Digitaria</taxon>
    </lineage>
</organism>
<sequence>MTARGGAGPSRLPPLCQCQKSTPPPTPSSRDEQHHAARVAARPSGASKAHQKARPRPSFFMRGVLLLMAENFFNDWDLQAVVRSCASVPHHAPEPAAGGGARPRGAAAAASLRAEEEAAPAAAAQGHERPVAAAARGPARLYELEYLDLDHKKPFLLPVTPSPRGARAGDDGREREVMISFPAAASTSGMQQQQQTVVSPGHHRKAGARTPRPKRSKKSQLKKVVREMPVADGGAASSSDPWAWRKYGQKPIKGSPYPRGYYKCSSMKGCMARKLVERSPAKPGVLIVTYMAEHCHPVPTQLNALAGTTRHKSSTSAAEDSAASSPKSHEHGPPLAVEKAAGVGEHDSNETAALEFGGEEMAAGVDDENELWPAGMDLDELLAPVDDDFDFEHVVDDEDAVLGRRLSL</sequence>
<comment type="caution">
    <text evidence="10">The sequence shown here is derived from an EMBL/GenBank/DDBJ whole genome shotgun (WGS) entry which is preliminary data.</text>
</comment>
<feature type="region of interest" description="Disordered" evidence="8">
    <location>
        <begin position="308"/>
        <end position="334"/>
    </location>
</feature>
<comment type="similarity">
    <text evidence="7">Belongs to the WRKY group II-e family.</text>
</comment>
<name>A0A835ENS3_9POAL</name>
<evidence type="ECO:0000259" key="9">
    <source>
        <dbReference type="PROSITE" id="PS50811"/>
    </source>
</evidence>
<dbReference type="AlphaFoldDB" id="A0A835ENS3"/>
<dbReference type="InterPro" id="IPR003657">
    <property type="entry name" value="WRKY_dom"/>
</dbReference>
<feature type="compositionally biased region" description="Low complexity" evidence="8">
    <location>
        <begin position="314"/>
        <end position="326"/>
    </location>
</feature>
<dbReference type="Proteomes" id="UP000636709">
    <property type="component" value="Unassembled WGS sequence"/>
</dbReference>
<evidence type="ECO:0000256" key="4">
    <source>
        <dbReference type="ARBA" id="ARBA00023163"/>
    </source>
</evidence>
<comment type="subcellular location">
    <subcellularLocation>
        <location evidence="1">Nucleus</location>
    </subcellularLocation>
</comment>
<feature type="region of interest" description="Disordered" evidence="8">
    <location>
        <begin position="93"/>
        <end position="132"/>
    </location>
</feature>
<accession>A0A835ENS3</accession>
<evidence type="ECO:0000313" key="10">
    <source>
        <dbReference type="EMBL" id="KAF8696959.1"/>
    </source>
</evidence>
<dbReference type="Pfam" id="PF03106">
    <property type="entry name" value="WRKY"/>
    <property type="match status" value="1"/>
</dbReference>
<dbReference type="EMBL" id="JACEFO010001880">
    <property type="protein sequence ID" value="KAF8696959.1"/>
    <property type="molecule type" value="Genomic_DNA"/>
</dbReference>
<reference evidence="10" key="1">
    <citation type="submission" date="2020-07" db="EMBL/GenBank/DDBJ databases">
        <title>Genome sequence and genetic diversity analysis of an under-domesticated orphan crop, white fonio (Digitaria exilis).</title>
        <authorList>
            <person name="Bennetzen J.L."/>
            <person name="Chen S."/>
            <person name="Ma X."/>
            <person name="Wang X."/>
            <person name="Yssel A.E.J."/>
            <person name="Chaluvadi S.R."/>
            <person name="Johnson M."/>
            <person name="Gangashetty P."/>
            <person name="Hamidou F."/>
            <person name="Sanogo M.D."/>
            <person name="Zwaenepoel A."/>
            <person name="Wallace J."/>
            <person name="Van De Peer Y."/>
            <person name="Van Deynze A."/>
        </authorList>
    </citation>
    <scope>NUCLEOTIDE SEQUENCE</scope>
    <source>
        <tissue evidence="10">Leaves</tissue>
    </source>
</reference>
<proteinExistence type="inferred from homology"/>
<dbReference type="PROSITE" id="PS50811">
    <property type="entry name" value="WRKY"/>
    <property type="match status" value="1"/>
</dbReference>
<feature type="compositionally biased region" description="Low complexity" evidence="8">
    <location>
        <begin position="103"/>
        <end position="112"/>
    </location>
</feature>
<feature type="domain" description="WRKY" evidence="9">
    <location>
        <begin position="233"/>
        <end position="299"/>
    </location>
</feature>
<dbReference type="Gene3D" id="2.20.25.80">
    <property type="entry name" value="WRKY domain"/>
    <property type="match status" value="1"/>
</dbReference>